<feature type="binding site" evidence="1">
    <location>
        <position position="148"/>
    </location>
    <ligand>
        <name>Zn(2+)</name>
        <dbReference type="ChEBI" id="CHEBI:29105"/>
        <note>catalytic</note>
    </ligand>
</feature>
<organism evidence="4 5">
    <name type="scientific">Drosophila yakuba</name>
    <name type="common">Fruit fly</name>
    <dbReference type="NCBI Taxonomy" id="7245"/>
    <lineage>
        <taxon>Eukaryota</taxon>
        <taxon>Metazoa</taxon>
        <taxon>Ecdysozoa</taxon>
        <taxon>Arthropoda</taxon>
        <taxon>Hexapoda</taxon>
        <taxon>Insecta</taxon>
        <taxon>Pterygota</taxon>
        <taxon>Neoptera</taxon>
        <taxon>Endopterygota</taxon>
        <taxon>Diptera</taxon>
        <taxon>Brachycera</taxon>
        <taxon>Muscomorpha</taxon>
        <taxon>Ephydroidea</taxon>
        <taxon>Drosophilidae</taxon>
        <taxon>Drosophila</taxon>
        <taxon>Sophophora</taxon>
    </lineage>
</organism>
<dbReference type="KEGG" id="dya:Dyak_GE19398"/>
<feature type="binding site" evidence="1">
    <location>
        <position position="144"/>
    </location>
    <ligand>
        <name>Zn(2+)</name>
        <dbReference type="ChEBI" id="CHEBI:29105"/>
        <note>catalytic</note>
    </ligand>
</feature>
<dbReference type="SUPFAM" id="SSF55486">
    <property type="entry name" value="Metalloproteases ('zincins'), catalytic domain"/>
    <property type="match status" value="1"/>
</dbReference>
<dbReference type="GO" id="GO:0016477">
    <property type="term" value="P:cell migration"/>
    <property type="evidence" value="ECO:0007669"/>
    <property type="project" value="EnsemblMetazoa"/>
</dbReference>
<feature type="chain" id="PRO_5005123304" description="Metalloendopeptidase" evidence="2">
    <location>
        <begin position="19"/>
        <end position="251"/>
    </location>
</feature>
<gene>
    <name evidence="4" type="primary">Dyak\GE19398</name>
    <name evidence="4" type="synonym">CG11864</name>
    <name evidence="4" type="synonym">dyak_GLEANR_3172</name>
    <name evidence="4" type="synonym">GE19398</name>
    <name evidence="4" type="ORF">Dyak_GE19398</name>
</gene>
<feature type="domain" description="Peptidase M12A" evidence="3">
    <location>
        <begin position="44"/>
        <end position="248"/>
    </location>
</feature>
<dbReference type="Proteomes" id="UP000002282">
    <property type="component" value="Chromosome 2L"/>
</dbReference>
<dbReference type="EMBL" id="CM000157">
    <property type="protein sequence ID" value="EDW89735.1"/>
    <property type="molecule type" value="Genomic_DNA"/>
</dbReference>
<dbReference type="PRINTS" id="PR00480">
    <property type="entry name" value="ASTACIN"/>
</dbReference>
<dbReference type="InterPro" id="IPR034035">
    <property type="entry name" value="Astacin-like_dom"/>
</dbReference>
<dbReference type="AlphaFoldDB" id="B4NY99"/>
<keyword evidence="1 2" id="KW-0862">Zinc</keyword>
<reference evidence="4 5" key="1">
    <citation type="journal article" date="2007" name="Nature">
        <title>Evolution of genes and genomes on the Drosophila phylogeny.</title>
        <authorList>
            <consortium name="Drosophila 12 Genomes Consortium"/>
            <person name="Clark A.G."/>
            <person name="Eisen M.B."/>
            <person name="Smith D.R."/>
            <person name="Bergman C.M."/>
            <person name="Oliver B."/>
            <person name="Markow T.A."/>
            <person name="Kaufman T.C."/>
            <person name="Kellis M."/>
            <person name="Gelbart W."/>
            <person name="Iyer V.N."/>
            <person name="Pollard D.A."/>
            <person name="Sackton T.B."/>
            <person name="Larracuente A.M."/>
            <person name="Singh N.D."/>
            <person name="Abad J.P."/>
            <person name="Abt D.N."/>
            <person name="Adryan B."/>
            <person name="Aguade M."/>
            <person name="Akashi H."/>
            <person name="Anderson W.W."/>
            <person name="Aquadro C.F."/>
            <person name="Ardell D.H."/>
            <person name="Arguello R."/>
            <person name="Artieri C.G."/>
            <person name="Barbash D.A."/>
            <person name="Barker D."/>
            <person name="Barsanti P."/>
            <person name="Batterham P."/>
            <person name="Batzoglou S."/>
            <person name="Begun D."/>
            <person name="Bhutkar A."/>
            <person name="Blanco E."/>
            <person name="Bosak S.A."/>
            <person name="Bradley R.K."/>
            <person name="Brand A.D."/>
            <person name="Brent M.R."/>
            <person name="Brooks A.N."/>
            <person name="Brown R.H."/>
            <person name="Butlin R.K."/>
            <person name="Caggese C."/>
            <person name="Calvi B.R."/>
            <person name="Bernardo de Carvalho A."/>
            <person name="Caspi A."/>
            <person name="Castrezana S."/>
            <person name="Celniker S.E."/>
            <person name="Chang J.L."/>
            <person name="Chapple C."/>
            <person name="Chatterji S."/>
            <person name="Chinwalla A."/>
            <person name="Civetta A."/>
            <person name="Clifton S.W."/>
            <person name="Comeron J.M."/>
            <person name="Costello J.C."/>
            <person name="Coyne J.A."/>
            <person name="Daub J."/>
            <person name="David R.G."/>
            <person name="Delcher A.L."/>
            <person name="Delehaunty K."/>
            <person name="Do C.B."/>
            <person name="Ebling H."/>
            <person name="Edwards K."/>
            <person name="Eickbush T."/>
            <person name="Evans J.D."/>
            <person name="Filipski A."/>
            <person name="Findeiss S."/>
            <person name="Freyhult E."/>
            <person name="Fulton L."/>
            <person name="Fulton R."/>
            <person name="Garcia A.C."/>
            <person name="Gardiner A."/>
            <person name="Garfield D.A."/>
            <person name="Garvin B.E."/>
            <person name="Gibson G."/>
            <person name="Gilbert D."/>
            <person name="Gnerre S."/>
            <person name="Godfrey J."/>
            <person name="Good R."/>
            <person name="Gotea V."/>
            <person name="Gravely B."/>
            <person name="Greenberg A.J."/>
            <person name="Griffiths-Jones S."/>
            <person name="Gross S."/>
            <person name="Guigo R."/>
            <person name="Gustafson E.A."/>
            <person name="Haerty W."/>
            <person name="Hahn M.W."/>
            <person name="Halligan D.L."/>
            <person name="Halpern A.L."/>
            <person name="Halter G.M."/>
            <person name="Han M.V."/>
            <person name="Heger A."/>
            <person name="Hillier L."/>
            <person name="Hinrichs A.S."/>
            <person name="Holmes I."/>
            <person name="Hoskins R.A."/>
            <person name="Hubisz M.J."/>
            <person name="Hultmark D."/>
            <person name="Huntley M.A."/>
            <person name="Jaffe D.B."/>
            <person name="Jagadeeshan S."/>
            <person name="Jeck W.R."/>
            <person name="Johnson J."/>
            <person name="Jones C.D."/>
            <person name="Jordan W.C."/>
            <person name="Karpen G.H."/>
            <person name="Kataoka E."/>
            <person name="Keightley P.D."/>
            <person name="Kheradpour P."/>
            <person name="Kirkness E.F."/>
            <person name="Koerich L.B."/>
            <person name="Kristiansen K."/>
            <person name="Kudrna D."/>
            <person name="Kulathinal R.J."/>
            <person name="Kumar S."/>
            <person name="Kwok R."/>
            <person name="Lander E."/>
            <person name="Langley C.H."/>
            <person name="Lapoint R."/>
            <person name="Lazzaro B.P."/>
            <person name="Lee S.J."/>
            <person name="Levesque L."/>
            <person name="Li R."/>
            <person name="Lin C.F."/>
            <person name="Lin M.F."/>
            <person name="Lindblad-Toh K."/>
            <person name="Llopart A."/>
            <person name="Long M."/>
            <person name="Low L."/>
            <person name="Lozovsky E."/>
            <person name="Lu J."/>
            <person name="Luo M."/>
            <person name="Machado C.A."/>
            <person name="Makalowski W."/>
            <person name="Marzo M."/>
            <person name="Matsuda M."/>
            <person name="Matzkin L."/>
            <person name="McAllister B."/>
            <person name="McBride C.S."/>
            <person name="McKernan B."/>
            <person name="McKernan K."/>
            <person name="Mendez-Lago M."/>
            <person name="Minx P."/>
            <person name="Mollenhauer M.U."/>
            <person name="Montooth K."/>
            <person name="Mount S.M."/>
            <person name="Mu X."/>
            <person name="Myers E."/>
            <person name="Negre B."/>
            <person name="Newfeld S."/>
            <person name="Nielsen R."/>
            <person name="Noor M.A."/>
            <person name="O'Grady P."/>
            <person name="Pachter L."/>
            <person name="Papaceit M."/>
            <person name="Parisi M.J."/>
            <person name="Parisi M."/>
            <person name="Parts L."/>
            <person name="Pedersen J.S."/>
            <person name="Pesole G."/>
            <person name="Phillippy A.M."/>
            <person name="Ponting C.P."/>
            <person name="Pop M."/>
            <person name="Porcelli D."/>
            <person name="Powell J.R."/>
            <person name="Prohaska S."/>
            <person name="Pruitt K."/>
            <person name="Puig M."/>
            <person name="Quesneville H."/>
            <person name="Ram K.R."/>
            <person name="Rand D."/>
            <person name="Rasmussen M.D."/>
            <person name="Reed L.K."/>
            <person name="Reenan R."/>
            <person name="Reily A."/>
            <person name="Remington K.A."/>
            <person name="Rieger T.T."/>
            <person name="Ritchie M.G."/>
            <person name="Robin C."/>
            <person name="Rogers Y.H."/>
            <person name="Rohde C."/>
            <person name="Rozas J."/>
            <person name="Rubenfield M.J."/>
            <person name="Ruiz A."/>
            <person name="Russo S."/>
            <person name="Salzberg S.L."/>
            <person name="Sanchez-Gracia A."/>
            <person name="Saranga D.J."/>
            <person name="Sato H."/>
            <person name="Schaeffer S.W."/>
            <person name="Schatz M.C."/>
            <person name="Schlenke T."/>
            <person name="Schwartz R."/>
            <person name="Segarra C."/>
            <person name="Singh R.S."/>
            <person name="Sirot L."/>
            <person name="Sirota M."/>
            <person name="Sisneros N.B."/>
            <person name="Smith C.D."/>
            <person name="Smith T.F."/>
            <person name="Spieth J."/>
            <person name="Stage D.E."/>
            <person name="Stark A."/>
            <person name="Stephan W."/>
            <person name="Strausberg R.L."/>
            <person name="Strempel S."/>
            <person name="Sturgill D."/>
            <person name="Sutton G."/>
            <person name="Sutton G.G."/>
            <person name="Tao W."/>
            <person name="Teichmann S."/>
            <person name="Tobari Y.N."/>
            <person name="Tomimura Y."/>
            <person name="Tsolas J.M."/>
            <person name="Valente V.L."/>
            <person name="Venter E."/>
            <person name="Venter J.C."/>
            <person name="Vicario S."/>
            <person name="Vieira F.G."/>
            <person name="Vilella A.J."/>
            <person name="Villasante A."/>
            <person name="Walenz B."/>
            <person name="Wang J."/>
            <person name="Wasserman M."/>
            <person name="Watts T."/>
            <person name="Wilson D."/>
            <person name="Wilson R.K."/>
            <person name="Wing R.A."/>
            <person name="Wolfner M.F."/>
            <person name="Wong A."/>
            <person name="Wong G.K."/>
            <person name="Wu C.I."/>
            <person name="Wu G."/>
            <person name="Yamamoto D."/>
            <person name="Yang H.P."/>
            <person name="Yang S.P."/>
            <person name="Yorke J.A."/>
            <person name="Yoshida K."/>
            <person name="Zdobnov E."/>
            <person name="Zhang P."/>
            <person name="Zhang Y."/>
            <person name="Zimin A.V."/>
            <person name="Baldwin J."/>
            <person name="Abdouelleil A."/>
            <person name="Abdulkadir J."/>
            <person name="Abebe A."/>
            <person name="Abera B."/>
            <person name="Abreu J."/>
            <person name="Acer S.C."/>
            <person name="Aftuck L."/>
            <person name="Alexander A."/>
            <person name="An P."/>
            <person name="Anderson E."/>
            <person name="Anderson S."/>
            <person name="Arachi H."/>
            <person name="Azer M."/>
            <person name="Bachantsang P."/>
            <person name="Barry A."/>
            <person name="Bayul T."/>
            <person name="Berlin A."/>
            <person name="Bessette D."/>
            <person name="Bloom T."/>
            <person name="Blye J."/>
            <person name="Boguslavskiy L."/>
            <person name="Bonnet C."/>
            <person name="Boukhgalter B."/>
            <person name="Bourzgui I."/>
            <person name="Brown A."/>
            <person name="Cahill P."/>
            <person name="Channer S."/>
            <person name="Cheshatsang Y."/>
            <person name="Chuda L."/>
            <person name="Citroen M."/>
            <person name="Collymore A."/>
            <person name="Cooke P."/>
            <person name="Costello M."/>
            <person name="D'Aco K."/>
            <person name="Daza R."/>
            <person name="De Haan G."/>
            <person name="DeGray S."/>
            <person name="DeMaso C."/>
            <person name="Dhargay N."/>
            <person name="Dooley K."/>
            <person name="Dooley E."/>
            <person name="Doricent M."/>
            <person name="Dorje P."/>
            <person name="Dorjee K."/>
            <person name="Dupes A."/>
            <person name="Elong R."/>
            <person name="Falk J."/>
            <person name="Farina A."/>
            <person name="Faro S."/>
            <person name="Ferguson D."/>
            <person name="Fisher S."/>
            <person name="Foley C.D."/>
            <person name="Franke A."/>
            <person name="Friedrich D."/>
            <person name="Gadbois L."/>
            <person name="Gearin G."/>
            <person name="Gearin C.R."/>
            <person name="Giannoukos G."/>
            <person name="Goode T."/>
            <person name="Graham J."/>
            <person name="Grandbois E."/>
            <person name="Grewal S."/>
            <person name="Gyaltsen K."/>
            <person name="Hafez N."/>
            <person name="Hagos B."/>
            <person name="Hall J."/>
            <person name="Henson C."/>
            <person name="Hollinger A."/>
            <person name="Honan T."/>
            <person name="Huard M.D."/>
            <person name="Hughes L."/>
            <person name="Hurhula B."/>
            <person name="Husby M.E."/>
            <person name="Kamat A."/>
            <person name="Kanga B."/>
            <person name="Kashin S."/>
            <person name="Khazanovich D."/>
            <person name="Kisner P."/>
            <person name="Lance K."/>
            <person name="Lara M."/>
            <person name="Lee W."/>
            <person name="Lennon N."/>
            <person name="Letendre F."/>
            <person name="LeVine R."/>
            <person name="Lipovsky A."/>
            <person name="Liu X."/>
            <person name="Liu J."/>
            <person name="Liu S."/>
            <person name="Lokyitsang T."/>
            <person name="Lokyitsang Y."/>
            <person name="Lubonja R."/>
            <person name="Lui A."/>
            <person name="MacDonald P."/>
            <person name="Magnisalis V."/>
            <person name="Maru K."/>
            <person name="Matthews C."/>
            <person name="McCusker W."/>
            <person name="McDonough S."/>
            <person name="Mehta T."/>
            <person name="Meldrim J."/>
            <person name="Meneus L."/>
            <person name="Mihai O."/>
            <person name="Mihalev A."/>
            <person name="Mihova T."/>
            <person name="Mittelman R."/>
            <person name="Mlenga V."/>
            <person name="Montmayeur A."/>
            <person name="Mulrain L."/>
            <person name="Navidi A."/>
            <person name="Naylor J."/>
            <person name="Negash T."/>
            <person name="Nguyen T."/>
            <person name="Nguyen N."/>
            <person name="Nicol R."/>
            <person name="Norbu C."/>
            <person name="Norbu N."/>
            <person name="Novod N."/>
            <person name="O'Neill B."/>
            <person name="Osman S."/>
            <person name="Markiewicz E."/>
            <person name="Oyono O.L."/>
            <person name="Patti C."/>
            <person name="Phunkhang P."/>
            <person name="Pierre F."/>
            <person name="Priest M."/>
            <person name="Raghuraman S."/>
            <person name="Rege F."/>
            <person name="Reyes R."/>
            <person name="Rise C."/>
            <person name="Rogov P."/>
            <person name="Ross K."/>
            <person name="Ryan E."/>
            <person name="Settipalli S."/>
            <person name="Shea T."/>
            <person name="Sherpa N."/>
            <person name="Shi L."/>
            <person name="Shih D."/>
            <person name="Sparrow T."/>
            <person name="Spaulding J."/>
            <person name="Stalker J."/>
            <person name="Stange-Thomann N."/>
            <person name="Stavropoulos S."/>
            <person name="Stone C."/>
            <person name="Strader C."/>
            <person name="Tesfaye S."/>
            <person name="Thomson T."/>
            <person name="Thoulutsang Y."/>
            <person name="Thoulutsang D."/>
            <person name="Topham K."/>
            <person name="Topping I."/>
            <person name="Tsamla T."/>
            <person name="Vassiliev H."/>
            <person name="Vo A."/>
            <person name="Wangchuk T."/>
            <person name="Wangdi T."/>
            <person name="Weiand M."/>
            <person name="Wilkinson J."/>
            <person name="Wilson A."/>
            <person name="Yadav S."/>
            <person name="Young G."/>
            <person name="Yu Q."/>
            <person name="Zembek L."/>
            <person name="Zhong D."/>
            <person name="Zimmer A."/>
            <person name="Zwirko Z."/>
            <person name="Jaffe D.B."/>
            <person name="Alvarez P."/>
            <person name="Brockman W."/>
            <person name="Butler J."/>
            <person name="Chin C."/>
            <person name="Gnerre S."/>
            <person name="Grabherr M."/>
            <person name="Kleber M."/>
            <person name="Mauceli E."/>
            <person name="MacCallum I."/>
        </authorList>
    </citation>
    <scope>NUCLEOTIDE SEQUENCE [LARGE SCALE GENOMIC DNA]</scope>
    <source>
        <strain evidence="5">Tai18E2 / Tucson 14021-0261.01</strain>
    </source>
</reference>
<evidence type="ECO:0000256" key="2">
    <source>
        <dbReference type="RuleBase" id="RU361183"/>
    </source>
</evidence>
<dbReference type="GO" id="GO:0008270">
    <property type="term" value="F:zinc ion binding"/>
    <property type="evidence" value="ECO:0007669"/>
    <property type="project" value="UniProtKB-UniRule"/>
</dbReference>
<dbReference type="CDD" id="cd04280">
    <property type="entry name" value="ZnMc_astacin_like"/>
    <property type="match status" value="1"/>
</dbReference>
<keyword evidence="5" id="KW-1185">Reference proteome</keyword>
<evidence type="ECO:0000259" key="3">
    <source>
        <dbReference type="PROSITE" id="PS51864"/>
    </source>
</evidence>
<comment type="cofactor">
    <cofactor evidence="1 2">
        <name>Zn(2+)</name>
        <dbReference type="ChEBI" id="CHEBI:29105"/>
    </cofactor>
    <text evidence="1 2">Binds 1 zinc ion per subunit.</text>
</comment>
<dbReference type="FunFam" id="3.40.390.10:FF:000037">
    <property type="entry name" value="Metalloendopeptidase"/>
    <property type="match status" value="1"/>
</dbReference>
<dbReference type="PhylomeDB" id="B4NY99"/>
<dbReference type="EC" id="3.4.24.-" evidence="2"/>
<dbReference type="InterPro" id="IPR006026">
    <property type="entry name" value="Peptidase_Metallo"/>
</dbReference>
<dbReference type="OMA" id="HWPNRTV"/>
<dbReference type="Gene3D" id="3.40.390.10">
    <property type="entry name" value="Collagenase (Catalytic Domain)"/>
    <property type="match status" value="1"/>
</dbReference>
<keyword evidence="2" id="KW-0732">Signal</keyword>
<evidence type="ECO:0000313" key="4">
    <source>
        <dbReference type="EMBL" id="EDW89735.1"/>
    </source>
</evidence>
<feature type="binding site" evidence="1">
    <location>
        <position position="154"/>
    </location>
    <ligand>
        <name>Zn(2+)</name>
        <dbReference type="ChEBI" id="CHEBI:29105"/>
        <note>catalytic</note>
    </ligand>
</feature>
<dbReference type="PANTHER" id="PTHR10127">
    <property type="entry name" value="DISCOIDIN, CUB, EGF, LAMININ , AND ZINC METALLOPROTEASE DOMAIN CONTAINING"/>
    <property type="match status" value="1"/>
</dbReference>
<dbReference type="GO" id="GO:0016485">
    <property type="term" value="P:protein processing"/>
    <property type="evidence" value="ECO:0007669"/>
    <property type="project" value="EnsemblMetazoa"/>
</dbReference>
<feature type="signal peptide" evidence="2">
    <location>
        <begin position="1"/>
        <end position="18"/>
    </location>
</feature>
<dbReference type="SMR" id="B4NY99"/>
<evidence type="ECO:0000256" key="1">
    <source>
        <dbReference type="PROSITE-ProRule" id="PRU01211"/>
    </source>
</evidence>
<dbReference type="InterPro" id="IPR001506">
    <property type="entry name" value="Peptidase_M12A"/>
</dbReference>
<proteinExistence type="predicted"/>
<dbReference type="SMART" id="SM00235">
    <property type="entry name" value="ZnMc"/>
    <property type="match status" value="1"/>
</dbReference>
<dbReference type="PROSITE" id="PS51864">
    <property type="entry name" value="ASTACIN"/>
    <property type="match status" value="1"/>
</dbReference>
<dbReference type="Pfam" id="PF01400">
    <property type="entry name" value="Astacin"/>
    <property type="match status" value="1"/>
</dbReference>
<evidence type="ECO:0000313" key="5">
    <source>
        <dbReference type="Proteomes" id="UP000002282"/>
    </source>
</evidence>
<keyword evidence="1 2" id="KW-0479">Metal-binding</keyword>
<keyword evidence="1 2" id="KW-0645">Protease</keyword>
<dbReference type="HOGENOM" id="CLU_017286_2_3_1"/>
<protein>
    <recommendedName>
        <fullName evidence="2">Metalloendopeptidase</fullName>
        <ecNumber evidence="2">3.4.24.-</ecNumber>
    </recommendedName>
</protein>
<reference evidence="4 5" key="2">
    <citation type="journal article" date="2007" name="PLoS Biol.">
        <title>Principles of genome evolution in the Drosophila melanogaster species group.</title>
        <authorList>
            <person name="Ranz J.M."/>
            <person name="Maurin D."/>
            <person name="Chan Y.S."/>
            <person name="von Grotthuss M."/>
            <person name="Hillier L.W."/>
            <person name="Roote J."/>
            <person name="Ashburner M."/>
            <person name="Bergman C.M."/>
        </authorList>
    </citation>
    <scope>NUCLEOTIDE SEQUENCE [LARGE SCALE GENOMIC DNA]</scope>
    <source>
        <strain evidence="5">Tai18E2 / Tucson 14021-0261.01</strain>
    </source>
</reference>
<comment type="caution">
    <text evidence="1">Lacks conserved residue(s) required for the propagation of feature annotation.</text>
</comment>
<dbReference type="InterPro" id="IPR024079">
    <property type="entry name" value="MetalloPept_cat_dom_sf"/>
</dbReference>
<dbReference type="MEROPS" id="M12.330"/>
<name>B4NY99_DROYA</name>
<keyword evidence="1 2" id="KW-0378">Hydrolase</keyword>
<dbReference type="PANTHER" id="PTHR10127:SF814">
    <property type="entry name" value="MEPRIN A SUBUNIT BETA"/>
    <property type="match status" value="1"/>
</dbReference>
<keyword evidence="1 2" id="KW-0482">Metalloprotease</keyword>
<dbReference type="OrthoDB" id="291007at2759"/>
<accession>B4NY99</accession>
<sequence length="251" mass="28801">MFSRTLAVIFLFASTVLSELFNDPELLEGFYQGDIKAHPIRTRNGMVNKIYHWPNQTVQYIIDKNAFAGSHHREILRAISIIEAKSCVIFKPATETELTKALVITSKGKGCNSVYLGYRNKQHVVNLQIFPLGEGCFRIGSIIHELLHVLGFEHQHVAQNRDKYVSIQWKNIDPQYNINFVNNDNSTGWHDFDEGYDYESVMHYVPKAFSKNGEPTIVPLKDGAANMGQRLYISEKDIRKLNKMYRCPGYV</sequence>
<feature type="active site" evidence="1">
    <location>
        <position position="145"/>
    </location>
</feature>
<dbReference type="GO" id="GO:0004222">
    <property type="term" value="F:metalloendopeptidase activity"/>
    <property type="evidence" value="ECO:0007669"/>
    <property type="project" value="UniProtKB-UniRule"/>
</dbReference>
<dbReference type="eggNOG" id="KOG3714">
    <property type="taxonomic scope" value="Eukaryota"/>
</dbReference>